<feature type="transmembrane region" description="Helical" evidence="2">
    <location>
        <begin position="51"/>
        <end position="69"/>
    </location>
</feature>
<accession>L9VLG7</accession>
<dbReference type="eggNOG" id="arCOG11419">
    <property type="taxonomic scope" value="Archaea"/>
</dbReference>
<feature type="transmembrane region" description="Helical" evidence="2">
    <location>
        <begin position="108"/>
        <end position="129"/>
    </location>
</feature>
<comment type="caution">
    <text evidence="3">The sequence shown here is derived from an EMBL/GenBank/DDBJ whole genome shotgun (WGS) entry which is preliminary data.</text>
</comment>
<gene>
    <name evidence="3" type="ORF">C496_19013</name>
</gene>
<proteinExistence type="predicted"/>
<keyword evidence="2" id="KW-0812">Transmembrane</keyword>
<keyword evidence="2" id="KW-0472">Membrane</keyword>
<organism evidence="3 4">
    <name type="scientific">Natronorubrum tibetense GA33</name>
    <dbReference type="NCBI Taxonomy" id="1114856"/>
    <lineage>
        <taxon>Archaea</taxon>
        <taxon>Methanobacteriati</taxon>
        <taxon>Methanobacteriota</taxon>
        <taxon>Stenosarchaea group</taxon>
        <taxon>Halobacteria</taxon>
        <taxon>Halobacteriales</taxon>
        <taxon>Natrialbaceae</taxon>
        <taxon>Natronorubrum</taxon>
    </lineage>
</organism>
<dbReference type="OrthoDB" id="186921at2157"/>
<dbReference type="RefSeq" id="WP_006091935.1">
    <property type="nucleotide sequence ID" value="NZ_AOHW01000044.1"/>
</dbReference>
<evidence type="ECO:0000256" key="2">
    <source>
        <dbReference type="SAM" id="Phobius"/>
    </source>
</evidence>
<dbReference type="AlphaFoldDB" id="L9VLG7"/>
<dbReference type="STRING" id="1114856.GCA_000383975_00479"/>
<keyword evidence="4" id="KW-1185">Reference proteome</keyword>
<feature type="transmembrane region" description="Helical" evidence="2">
    <location>
        <begin position="81"/>
        <end position="102"/>
    </location>
</feature>
<evidence type="ECO:0000256" key="1">
    <source>
        <dbReference type="SAM" id="MobiDB-lite"/>
    </source>
</evidence>
<dbReference type="Proteomes" id="UP000011599">
    <property type="component" value="Unassembled WGS sequence"/>
</dbReference>
<protein>
    <submittedName>
        <fullName evidence="3">Uncharacterized protein</fullName>
    </submittedName>
</protein>
<feature type="transmembrane region" description="Helical" evidence="2">
    <location>
        <begin position="25"/>
        <end position="45"/>
    </location>
</feature>
<feature type="compositionally biased region" description="Polar residues" evidence="1">
    <location>
        <begin position="144"/>
        <end position="155"/>
    </location>
</feature>
<reference evidence="3 4" key="1">
    <citation type="journal article" date="2014" name="PLoS Genet.">
        <title>Phylogenetically driven sequencing of extremely halophilic archaea reveals strategies for static and dynamic osmo-response.</title>
        <authorList>
            <person name="Becker E.A."/>
            <person name="Seitzer P.M."/>
            <person name="Tritt A."/>
            <person name="Larsen D."/>
            <person name="Krusor M."/>
            <person name="Yao A.I."/>
            <person name="Wu D."/>
            <person name="Madern D."/>
            <person name="Eisen J.A."/>
            <person name="Darling A.E."/>
            <person name="Facciotti M.T."/>
        </authorList>
    </citation>
    <scope>NUCLEOTIDE SEQUENCE [LARGE SCALE GENOMIC DNA]</scope>
    <source>
        <strain evidence="3 4">GA33</strain>
    </source>
</reference>
<sequence length="155" mass="16674">MAVFLLEWFRDDGGWTTPNGRRGELVALVLGLPIFCFAVTRQTGLPNAFESPGAVLLGTVCGFCYAVYWRQRLCALIPDGLRNFVLGSLLSGGLGLSLLEIVDLAVPTVLFVLAAIGTVLAIYLAWLLSPMQDGLQPPRRGVSPPQSVESTPSNR</sequence>
<feature type="region of interest" description="Disordered" evidence="1">
    <location>
        <begin position="136"/>
        <end position="155"/>
    </location>
</feature>
<evidence type="ECO:0000313" key="3">
    <source>
        <dbReference type="EMBL" id="ELY37921.1"/>
    </source>
</evidence>
<evidence type="ECO:0000313" key="4">
    <source>
        <dbReference type="Proteomes" id="UP000011599"/>
    </source>
</evidence>
<keyword evidence="2" id="KW-1133">Transmembrane helix</keyword>
<name>L9VLG7_9EURY</name>
<dbReference type="PATRIC" id="fig|1114856.3.peg.3943"/>
<dbReference type="EMBL" id="AOHW01000044">
    <property type="protein sequence ID" value="ELY37921.1"/>
    <property type="molecule type" value="Genomic_DNA"/>
</dbReference>